<accession>A0A226DK85</accession>
<name>A0A226DK85_FOLCA</name>
<dbReference type="EMBL" id="LNIX01000018">
    <property type="protein sequence ID" value="OXA45087.1"/>
    <property type="molecule type" value="Genomic_DNA"/>
</dbReference>
<evidence type="ECO:0000313" key="1">
    <source>
        <dbReference type="EMBL" id="OXA45087.1"/>
    </source>
</evidence>
<comment type="caution">
    <text evidence="1">The sequence shown here is derived from an EMBL/GenBank/DDBJ whole genome shotgun (WGS) entry which is preliminary data.</text>
</comment>
<organism evidence="1 2">
    <name type="scientific">Folsomia candida</name>
    <name type="common">Springtail</name>
    <dbReference type="NCBI Taxonomy" id="158441"/>
    <lineage>
        <taxon>Eukaryota</taxon>
        <taxon>Metazoa</taxon>
        <taxon>Ecdysozoa</taxon>
        <taxon>Arthropoda</taxon>
        <taxon>Hexapoda</taxon>
        <taxon>Collembola</taxon>
        <taxon>Entomobryomorpha</taxon>
        <taxon>Isotomoidea</taxon>
        <taxon>Isotomidae</taxon>
        <taxon>Proisotominae</taxon>
        <taxon>Folsomia</taxon>
    </lineage>
</organism>
<dbReference type="Proteomes" id="UP000198287">
    <property type="component" value="Unassembled WGS sequence"/>
</dbReference>
<gene>
    <name evidence="1" type="ORF">Fcan01_19908</name>
</gene>
<protein>
    <submittedName>
        <fullName evidence="1">Uncharacterized protein</fullName>
    </submittedName>
</protein>
<evidence type="ECO:0000313" key="2">
    <source>
        <dbReference type="Proteomes" id="UP000198287"/>
    </source>
</evidence>
<dbReference type="AlphaFoldDB" id="A0A226DK85"/>
<keyword evidence="2" id="KW-1185">Reference proteome</keyword>
<reference evidence="1 2" key="1">
    <citation type="submission" date="2015-12" db="EMBL/GenBank/DDBJ databases">
        <title>The genome of Folsomia candida.</title>
        <authorList>
            <person name="Faddeeva A."/>
            <person name="Derks M.F."/>
            <person name="Anvar Y."/>
            <person name="Smit S."/>
            <person name="Van Straalen N."/>
            <person name="Roelofs D."/>
        </authorList>
    </citation>
    <scope>NUCLEOTIDE SEQUENCE [LARGE SCALE GENOMIC DNA]</scope>
    <source>
        <strain evidence="1 2">VU population</strain>
        <tissue evidence="1">Whole body</tissue>
    </source>
</reference>
<proteinExistence type="predicted"/>
<sequence length="198" mass="22621">MTKTLHTRHVGITSLHVRARHCSNSWSQDGQAAVKLVNLFPAVQELKLWLSVEFVRNGDEMADFRPLKETMQSFGEWELTRGKVVVGSLPVSVDENEFHYYSDDLWDPSLNIDSDVVLTVLEGMSEWKGLENSSLEFYANCNGASLEPSDRLREAFLSCSRIQSITLEELKPADQMTKEDFNEFFQQNKLPVSFTDRP</sequence>